<reference evidence="1" key="1">
    <citation type="submission" date="2014-09" db="EMBL/GenBank/DDBJ databases">
        <authorList>
            <person name="Magalhaes I.L.F."/>
            <person name="Oliveira U."/>
            <person name="Santos F.R."/>
            <person name="Vidigal T.H.D.A."/>
            <person name="Brescovit A.D."/>
            <person name="Santos A.J."/>
        </authorList>
    </citation>
    <scope>NUCLEOTIDE SEQUENCE</scope>
    <source>
        <tissue evidence="1">Shoot tissue taken approximately 20 cm above the soil surface</tissue>
    </source>
</reference>
<sequence length="29" mass="3535">MLDLYKENWEMIYVSHLIAVDELNFDIYG</sequence>
<accession>A0A0A9GSS4</accession>
<evidence type="ECO:0000313" key="1">
    <source>
        <dbReference type="EMBL" id="JAE27592.1"/>
    </source>
</evidence>
<proteinExistence type="predicted"/>
<dbReference type="EMBL" id="GBRH01170304">
    <property type="protein sequence ID" value="JAE27592.1"/>
    <property type="molecule type" value="Transcribed_RNA"/>
</dbReference>
<organism evidence="1">
    <name type="scientific">Arundo donax</name>
    <name type="common">Giant reed</name>
    <name type="synonym">Donax arundinaceus</name>
    <dbReference type="NCBI Taxonomy" id="35708"/>
    <lineage>
        <taxon>Eukaryota</taxon>
        <taxon>Viridiplantae</taxon>
        <taxon>Streptophyta</taxon>
        <taxon>Embryophyta</taxon>
        <taxon>Tracheophyta</taxon>
        <taxon>Spermatophyta</taxon>
        <taxon>Magnoliopsida</taxon>
        <taxon>Liliopsida</taxon>
        <taxon>Poales</taxon>
        <taxon>Poaceae</taxon>
        <taxon>PACMAD clade</taxon>
        <taxon>Arundinoideae</taxon>
        <taxon>Arundineae</taxon>
        <taxon>Arundo</taxon>
    </lineage>
</organism>
<protein>
    <submittedName>
        <fullName evidence="1">Uncharacterized protein</fullName>
    </submittedName>
</protein>
<dbReference type="AlphaFoldDB" id="A0A0A9GSS4"/>
<reference evidence="1" key="2">
    <citation type="journal article" date="2015" name="Data Brief">
        <title>Shoot transcriptome of the giant reed, Arundo donax.</title>
        <authorList>
            <person name="Barrero R.A."/>
            <person name="Guerrero F.D."/>
            <person name="Moolhuijzen P."/>
            <person name="Goolsby J.A."/>
            <person name="Tidwell J."/>
            <person name="Bellgard S.E."/>
            <person name="Bellgard M.I."/>
        </authorList>
    </citation>
    <scope>NUCLEOTIDE SEQUENCE</scope>
    <source>
        <tissue evidence="1">Shoot tissue taken approximately 20 cm above the soil surface</tissue>
    </source>
</reference>
<name>A0A0A9GSS4_ARUDO</name>